<dbReference type="Proteomes" id="UP001212152">
    <property type="component" value="Unassembled WGS sequence"/>
</dbReference>
<gene>
    <name evidence="2" type="ORF">HDU87_000632</name>
</gene>
<accession>A0AAD5XM87</accession>
<feature type="region of interest" description="Disordered" evidence="1">
    <location>
        <begin position="30"/>
        <end position="75"/>
    </location>
</feature>
<evidence type="ECO:0000256" key="1">
    <source>
        <dbReference type="SAM" id="MobiDB-lite"/>
    </source>
</evidence>
<keyword evidence="3" id="KW-1185">Reference proteome</keyword>
<feature type="compositionally biased region" description="Pro residues" evidence="1">
    <location>
        <begin position="107"/>
        <end position="122"/>
    </location>
</feature>
<dbReference type="AlphaFoldDB" id="A0AAD5XM87"/>
<sequence>MFNAPPTRQDRNSFGNLLADDPALAAGTVVNRTQHASQPTKLNNSAHANRRNMPPPGQAPHSTVSLRTPPSDEDQSMSYFLMQNEYDFSNLNAPPETIDFSSYASQPQPPPVSEVIVDPPPAAAARIPSAAPISSASSIPSPPASSASSPSSSSSPRHPPLEKRKASPEHMVARHPTKAMSRPLPPANISLPFAVTQNTTTTDWIGDSGSGGGGGNDVASSIIHALNHTRYGSRRSSGDAAARSSPEPPAPLIFVIQSGCCNRCTRDTA</sequence>
<feature type="compositionally biased region" description="Low complexity" evidence="1">
    <location>
        <begin position="123"/>
        <end position="156"/>
    </location>
</feature>
<evidence type="ECO:0000313" key="2">
    <source>
        <dbReference type="EMBL" id="KAJ3169410.1"/>
    </source>
</evidence>
<reference evidence="2" key="1">
    <citation type="submission" date="2020-05" db="EMBL/GenBank/DDBJ databases">
        <title>Phylogenomic resolution of chytrid fungi.</title>
        <authorList>
            <person name="Stajich J.E."/>
            <person name="Amses K."/>
            <person name="Simmons R."/>
            <person name="Seto K."/>
            <person name="Myers J."/>
            <person name="Bonds A."/>
            <person name="Quandt C.A."/>
            <person name="Barry K."/>
            <person name="Liu P."/>
            <person name="Grigoriev I."/>
            <person name="Longcore J.E."/>
            <person name="James T.Y."/>
        </authorList>
    </citation>
    <scope>NUCLEOTIDE SEQUENCE</scope>
    <source>
        <strain evidence="2">JEL0379</strain>
    </source>
</reference>
<feature type="region of interest" description="Disordered" evidence="1">
    <location>
        <begin position="90"/>
        <end position="187"/>
    </location>
</feature>
<feature type="compositionally biased region" description="Basic and acidic residues" evidence="1">
    <location>
        <begin position="159"/>
        <end position="172"/>
    </location>
</feature>
<protein>
    <submittedName>
        <fullName evidence="2">Uncharacterized protein</fullName>
    </submittedName>
</protein>
<name>A0AAD5XM87_9FUNG</name>
<feature type="compositionally biased region" description="Polar residues" evidence="1">
    <location>
        <begin position="30"/>
        <end position="47"/>
    </location>
</feature>
<comment type="caution">
    <text evidence="2">The sequence shown here is derived from an EMBL/GenBank/DDBJ whole genome shotgun (WGS) entry which is preliminary data.</text>
</comment>
<dbReference type="EMBL" id="JADGJQ010000107">
    <property type="protein sequence ID" value="KAJ3169410.1"/>
    <property type="molecule type" value="Genomic_DNA"/>
</dbReference>
<evidence type="ECO:0000313" key="3">
    <source>
        <dbReference type="Proteomes" id="UP001212152"/>
    </source>
</evidence>
<proteinExistence type="predicted"/>
<organism evidence="2 3">
    <name type="scientific">Geranomyces variabilis</name>
    <dbReference type="NCBI Taxonomy" id="109894"/>
    <lineage>
        <taxon>Eukaryota</taxon>
        <taxon>Fungi</taxon>
        <taxon>Fungi incertae sedis</taxon>
        <taxon>Chytridiomycota</taxon>
        <taxon>Chytridiomycota incertae sedis</taxon>
        <taxon>Chytridiomycetes</taxon>
        <taxon>Spizellomycetales</taxon>
        <taxon>Powellomycetaceae</taxon>
        <taxon>Geranomyces</taxon>
    </lineage>
</organism>